<comment type="caution">
    <text evidence="6">The sequence shown here is derived from an EMBL/GenBank/DDBJ whole genome shotgun (WGS) entry which is preliminary data.</text>
</comment>
<name>A0A6G0XUG6_9STRA</name>
<feature type="domain" description="FYVE-type" evidence="5">
    <location>
        <begin position="268"/>
        <end position="328"/>
    </location>
</feature>
<evidence type="ECO:0000256" key="3">
    <source>
        <dbReference type="ARBA" id="ARBA00022833"/>
    </source>
</evidence>
<dbReference type="EMBL" id="VJMJ01000009">
    <property type="protein sequence ID" value="KAF0744300.1"/>
    <property type="molecule type" value="Genomic_DNA"/>
</dbReference>
<dbReference type="Proteomes" id="UP000481153">
    <property type="component" value="Unassembled WGS sequence"/>
</dbReference>
<dbReference type="InterPro" id="IPR023393">
    <property type="entry name" value="START-like_dom_sf"/>
</dbReference>
<protein>
    <recommendedName>
        <fullName evidence="5">FYVE-type domain-containing protein</fullName>
    </recommendedName>
</protein>
<evidence type="ECO:0000313" key="7">
    <source>
        <dbReference type="Proteomes" id="UP000481153"/>
    </source>
</evidence>
<dbReference type="CDD" id="cd00065">
    <property type="entry name" value="FYVE_like_SF"/>
    <property type="match status" value="1"/>
</dbReference>
<sequence>MTLKYPIPDDFFDVPPLKSEDVDRLRAFGCDAAQEVLEYWKFTGGPVDWTYYTQYPTATVYKAREDDLPLFLVKTEIQATIEDVVAIFTTTTTSETRQVLGGFAPIFLDKIRVANLTLPTAQDPHFHQCLNWALTDNTLKGVIVKLRDWSFIEHDQDVIFEGRRAWIRIMKHVEIPGVIDLEPKYGIIRGEYVHNGFLYIETDRSGVLELVAVYHVKPNGQLNSPIGEFFVSKALAGHYRAIKDTERVVRMLKLSQLYYLDPSRLQPLHSRSKCELCVKVFSRTSKKTNCRHCGKVICTSGCSDEVTLLKAGLQVKVRVCITCCKAAHALPLQRFYLERSEPTPTWISSDESHMTMRDVSLNDNFSSYTGVSIHPTSSNGMIMLESSPSHIERVKQTPSHRAPFGRYTPRR</sequence>
<dbReference type="InterPro" id="IPR017455">
    <property type="entry name" value="Znf_FYVE-rel"/>
</dbReference>
<keyword evidence="3" id="KW-0862">Zinc</keyword>
<dbReference type="InterPro" id="IPR011011">
    <property type="entry name" value="Znf_FYVE_PHD"/>
</dbReference>
<dbReference type="PANTHER" id="PTHR13510:SF44">
    <property type="entry name" value="RABENOSYN-5"/>
    <property type="match status" value="1"/>
</dbReference>
<keyword evidence="2 4" id="KW-0863">Zinc-finger</keyword>
<dbReference type="InterPro" id="IPR013083">
    <property type="entry name" value="Znf_RING/FYVE/PHD"/>
</dbReference>
<dbReference type="PROSITE" id="PS50178">
    <property type="entry name" value="ZF_FYVE"/>
    <property type="match status" value="1"/>
</dbReference>
<dbReference type="SUPFAM" id="SSF57903">
    <property type="entry name" value="FYVE/PHD zinc finger"/>
    <property type="match status" value="1"/>
</dbReference>
<evidence type="ECO:0000313" key="6">
    <source>
        <dbReference type="EMBL" id="KAF0744300.1"/>
    </source>
</evidence>
<evidence type="ECO:0000256" key="4">
    <source>
        <dbReference type="PROSITE-ProRule" id="PRU00091"/>
    </source>
</evidence>
<accession>A0A6G0XUG6</accession>
<dbReference type="InterPro" id="IPR052727">
    <property type="entry name" value="Rab4/Rab5_effector"/>
</dbReference>
<keyword evidence="1" id="KW-0479">Metal-binding</keyword>
<dbReference type="VEuPathDB" id="FungiDB:AeMF1_013470"/>
<dbReference type="Pfam" id="PF01363">
    <property type="entry name" value="FYVE"/>
    <property type="match status" value="1"/>
</dbReference>
<dbReference type="AlphaFoldDB" id="A0A6G0XUG6"/>
<evidence type="ECO:0000259" key="5">
    <source>
        <dbReference type="PROSITE" id="PS50178"/>
    </source>
</evidence>
<evidence type="ECO:0000256" key="2">
    <source>
        <dbReference type="ARBA" id="ARBA00022771"/>
    </source>
</evidence>
<evidence type="ECO:0000256" key="1">
    <source>
        <dbReference type="ARBA" id="ARBA00022723"/>
    </source>
</evidence>
<dbReference type="GO" id="GO:0008270">
    <property type="term" value="F:zinc ion binding"/>
    <property type="evidence" value="ECO:0007669"/>
    <property type="project" value="UniProtKB-KW"/>
</dbReference>
<dbReference type="PANTHER" id="PTHR13510">
    <property type="entry name" value="FYVE-FINGER-CONTAINING RAB5 EFFECTOR PROTEIN RABENOSYN-5-RELATED"/>
    <property type="match status" value="1"/>
</dbReference>
<dbReference type="InterPro" id="IPR000306">
    <property type="entry name" value="Znf_FYVE"/>
</dbReference>
<dbReference type="Gene3D" id="3.30.530.20">
    <property type="match status" value="1"/>
</dbReference>
<gene>
    <name evidence="6" type="ORF">Ae201684_000788</name>
</gene>
<reference evidence="6 7" key="1">
    <citation type="submission" date="2019-07" db="EMBL/GenBank/DDBJ databases">
        <title>Genomics analysis of Aphanomyces spp. identifies a new class of oomycete effector associated with host adaptation.</title>
        <authorList>
            <person name="Gaulin E."/>
        </authorList>
    </citation>
    <scope>NUCLEOTIDE SEQUENCE [LARGE SCALE GENOMIC DNA]</scope>
    <source>
        <strain evidence="6 7">ATCC 201684</strain>
    </source>
</reference>
<keyword evidence="7" id="KW-1185">Reference proteome</keyword>
<dbReference type="SMART" id="SM00064">
    <property type="entry name" value="FYVE"/>
    <property type="match status" value="1"/>
</dbReference>
<dbReference type="Gene3D" id="3.30.40.10">
    <property type="entry name" value="Zinc/RING finger domain, C3HC4 (zinc finger)"/>
    <property type="match status" value="1"/>
</dbReference>
<organism evidence="6 7">
    <name type="scientific">Aphanomyces euteiches</name>
    <dbReference type="NCBI Taxonomy" id="100861"/>
    <lineage>
        <taxon>Eukaryota</taxon>
        <taxon>Sar</taxon>
        <taxon>Stramenopiles</taxon>
        <taxon>Oomycota</taxon>
        <taxon>Saprolegniomycetes</taxon>
        <taxon>Saprolegniales</taxon>
        <taxon>Verrucalvaceae</taxon>
        <taxon>Aphanomyces</taxon>
    </lineage>
</organism>
<proteinExistence type="predicted"/>